<dbReference type="RefSeq" id="WP_058293015.1">
    <property type="nucleotide sequence ID" value="NZ_JGYD01000029.1"/>
</dbReference>
<reference evidence="2 3" key="1">
    <citation type="journal article" date="2015" name="Sci. Rep.">
        <title>A comparative genomics and reductive dehalogenase gene transcription study of two chloroethene-respiring bacteria, Dehalococcoides mccartyi strains MB and 11a.</title>
        <authorList>
            <person name="Low A."/>
            <person name="Shen Z."/>
            <person name="Cheng D."/>
            <person name="Rogers M.J."/>
            <person name="Lee P.K."/>
            <person name="He J."/>
        </authorList>
    </citation>
    <scope>NUCLEOTIDE SEQUENCE [LARGE SCALE GENOMIC DNA]</scope>
    <source>
        <strain evidence="2 3">MB</strain>
    </source>
</reference>
<evidence type="ECO:0000256" key="1">
    <source>
        <dbReference type="SAM" id="Phobius"/>
    </source>
</evidence>
<evidence type="ECO:0000313" key="3">
    <source>
        <dbReference type="Proteomes" id="UP000053577"/>
    </source>
</evidence>
<sequence>MKLFGMQFGRDNSRTQDIHILTEDGRRVKASLDVLYGCVVSEEWEQAWVLRGADLWPDRNGKGSVLLVNERSLAPINFDGRPKRTKEQAIKLKDEIGAEACENGHFHRERQVKKETFANVLQVLIIGLFGTVCIVALIGAYASGNIHLPWGN</sequence>
<gene>
    <name evidence="2" type="ORF">DA01_08750</name>
</gene>
<comment type="caution">
    <text evidence="2">The sequence shown here is derived from an EMBL/GenBank/DDBJ whole genome shotgun (WGS) entry which is preliminary data.</text>
</comment>
<name>A0A0V8LXP4_9CHLR</name>
<accession>A0A0V8LXP4</accession>
<dbReference type="EMBL" id="JGYD01000029">
    <property type="protein sequence ID" value="KSV16169.1"/>
    <property type="molecule type" value="Genomic_DNA"/>
</dbReference>
<protein>
    <submittedName>
        <fullName evidence="2">Uncharacterized protein</fullName>
    </submittedName>
</protein>
<keyword evidence="1" id="KW-0812">Transmembrane</keyword>
<proteinExistence type="predicted"/>
<dbReference type="PATRIC" id="fig|61435.5.peg.1722"/>
<organism evidence="2 3">
    <name type="scientific">Dehalococcoides mccartyi</name>
    <dbReference type="NCBI Taxonomy" id="61435"/>
    <lineage>
        <taxon>Bacteria</taxon>
        <taxon>Bacillati</taxon>
        <taxon>Chloroflexota</taxon>
        <taxon>Dehalococcoidia</taxon>
        <taxon>Dehalococcoidales</taxon>
        <taxon>Dehalococcoidaceae</taxon>
        <taxon>Dehalococcoides</taxon>
    </lineage>
</organism>
<dbReference type="AlphaFoldDB" id="A0A0V8LXP4"/>
<keyword evidence="1" id="KW-0472">Membrane</keyword>
<dbReference type="Proteomes" id="UP000053577">
    <property type="component" value="Unassembled WGS sequence"/>
</dbReference>
<evidence type="ECO:0000313" key="2">
    <source>
        <dbReference type="EMBL" id="KSV16169.1"/>
    </source>
</evidence>
<keyword evidence="1" id="KW-1133">Transmembrane helix</keyword>
<feature type="transmembrane region" description="Helical" evidence="1">
    <location>
        <begin position="117"/>
        <end position="142"/>
    </location>
</feature>